<dbReference type="EMBL" id="CP002272">
    <property type="protein sequence ID" value="ADO48564.1"/>
    <property type="molecule type" value="Genomic_DNA"/>
</dbReference>
<reference evidence="1 2" key="2">
    <citation type="journal article" date="2011" name="Stand. Genomic Sci.">
        <title>Complete genome sequence of 'Enterobacter lignolyticus' SCF1.</title>
        <authorList>
            <person name="Deangelis K.M."/>
            <person name="D'Haeseleer P."/>
            <person name="Chivian D."/>
            <person name="Fortney J.L."/>
            <person name="Khudyakov J."/>
            <person name="Simmons B."/>
            <person name="Woo H."/>
            <person name="Arkin A.P."/>
            <person name="Davenport K.W."/>
            <person name="Goodwin L."/>
            <person name="Chen A."/>
            <person name="Ivanova N."/>
            <person name="Kyrpides N.C."/>
            <person name="Mavromatis K."/>
            <person name="Woyke T."/>
            <person name="Hazen T.C."/>
        </authorList>
    </citation>
    <scope>NUCLEOTIDE SEQUENCE [LARGE SCALE GENOMIC DNA]</scope>
    <source>
        <strain evidence="1 2">SCF1</strain>
    </source>
</reference>
<accession>E3G7E2</accession>
<dbReference type="KEGG" id="esc:Entcl_2312"/>
<protein>
    <submittedName>
        <fullName evidence="1">Uncharacterized protein</fullName>
    </submittedName>
</protein>
<dbReference type="Proteomes" id="UP000006872">
    <property type="component" value="Chromosome"/>
</dbReference>
<evidence type="ECO:0000313" key="1">
    <source>
        <dbReference type="EMBL" id="ADO48564.1"/>
    </source>
</evidence>
<name>E3G7E2_ENTLS</name>
<gene>
    <name evidence="1" type="ordered locus">Entcl_2312</name>
</gene>
<reference evidence="2" key="1">
    <citation type="submission" date="2010-10" db="EMBL/GenBank/DDBJ databases">
        <title>Complete sequence of Enterobacter cloacae SCF1.</title>
        <authorList>
            <consortium name="US DOE Joint Genome Institute"/>
            <person name="Lucas S."/>
            <person name="Copeland A."/>
            <person name="Lapidus A."/>
            <person name="Cheng J.-F."/>
            <person name="Bruce D."/>
            <person name="Goodwin L."/>
            <person name="Pitluck S."/>
            <person name="Davenport K."/>
            <person name="Detter J.C."/>
            <person name="Han C."/>
            <person name="Tapia R."/>
            <person name="Land M."/>
            <person name="Hauser L."/>
            <person name="Chang Y.-J."/>
            <person name="Jeffries C."/>
            <person name="Kyrpides N."/>
            <person name="Ivanova N."/>
            <person name="Mikhailova N."/>
            <person name="DeAngelis K."/>
            <person name="Arkin A.P."/>
            <person name="Chivian D."/>
            <person name="Edwards B."/>
            <person name="Woo H."/>
            <person name="Hazen T.C."/>
            <person name="Woyke T."/>
        </authorList>
    </citation>
    <scope>NUCLEOTIDE SEQUENCE [LARGE SCALE GENOMIC DNA]</scope>
    <source>
        <strain evidence="2">SCF1</strain>
    </source>
</reference>
<dbReference type="HOGENOM" id="CLU_3183434_0_0_6"/>
<proteinExistence type="predicted"/>
<organism evidence="1 2">
    <name type="scientific">Enterobacter lignolyticus (strain SCF1)</name>
    <dbReference type="NCBI Taxonomy" id="701347"/>
    <lineage>
        <taxon>Bacteria</taxon>
        <taxon>Pseudomonadati</taxon>
        <taxon>Pseudomonadota</taxon>
        <taxon>Gammaproteobacteria</taxon>
        <taxon>Enterobacterales</taxon>
        <taxon>Enterobacteriaceae</taxon>
        <taxon>Pluralibacter</taxon>
    </lineage>
</organism>
<evidence type="ECO:0000313" key="2">
    <source>
        <dbReference type="Proteomes" id="UP000006872"/>
    </source>
</evidence>
<dbReference type="AlphaFoldDB" id="E3G7E2"/>
<keyword evidence="2" id="KW-1185">Reference proteome</keyword>
<dbReference type="STRING" id="701347.Entcl_2312"/>
<sequence length="46" mass="5076">MTCGYSIFFFGNKSPAVAKQFIDNGAQTFMFNFSMSDALTNLMLAP</sequence>